<gene>
    <name evidence="1" type="ORF">Z517_02893</name>
</gene>
<protein>
    <submittedName>
        <fullName evidence="1">Uncharacterized protein</fullName>
    </submittedName>
</protein>
<accession>A0A0D2FAH0</accession>
<proteinExistence type="predicted"/>
<dbReference type="EMBL" id="KN846970">
    <property type="protein sequence ID" value="KIW83647.1"/>
    <property type="molecule type" value="Genomic_DNA"/>
</dbReference>
<keyword evidence="2" id="KW-1185">Reference proteome</keyword>
<dbReference type="GeneID" id="25302383"/>
<organism evidence="1 2">
    <name type="scientific">Fonsecaea pedrosoi CBS 271.37</name>
    <dbReference type="NCBI Taxonomy" id="1442368"/>
    <lineage>
        <taxon>Eukaryota</taxon>
        <taxon>Fungi</taxon>
        <taxon>Dikarya</taxon>
        <taxon>Ascomycota</taxon>
        <taxon>Pezizomycotina</taxon>
        <taxon>Eurotiomycetes</taxon>
        <taxon>Chaetothyriomycetidae</taxon>
        <taxon>Chaetothyriales</taxon>
        <taxon>Herpotrichiellaceae</taxon>
        <taxon>Fonsecaea</taxon>
    </lineage>
</organism>
<dbReference type="Proteomes" id="UP000053029">
    <property type="component" value="Unassembled WGS sequence"/>
</dbReference>
<dbReference type="AlphaFoldDB" id="A0A0D2FAH0"/>
<sequence length="120" mass="13615">MFQEEPKRFDQLEGVDQLRRSSLVAKGSWSESQTFSIILWRSGGSIRMIRIWVTFSFVALSSKGQYSHNCPNHPLLWINALAVLPPKQRICLDLLRVASIELVVGGHLDELQVLTARPVE</sequence>
<evidence type="ECO:0000313" key="2">
    <source>
        <dbReference type="Proteomes" id="UP000053029"/>
    </source>
</evidence>
<dbReference type="VEuPathDB" id="FungiDB:Z517_02893"/>
<dbReference type="RefSeq" id="XP_013287455.1">
    <property type="nucleotide sequence ID" value="XM_013432001.1"/>
</dbReference>
<reference evidence="1 2" key="1">
    <citation type="submission" date="2015-01" db="EMBL/GenBank/DDBJ databases">
        <title>The Genome Sequence of Fonsecaea pedrosoi CBS 271.37.</title>
        <authorList>
            <consortium name="The Broad Institute Genomics Platform"/>
            <person name="Cuomo C."/>
            <person name="de Hoog S."/>
            <person name="Gorbushina A."/>
            <person name="Stielow B."/>
            <person name="Teixiera M."/>
            <person name="Abouelleil A."/>
            <person name="Chapman S.B."/>
            <person name="Priest M."/>
            <person name="Young S.K."/>
            <person name="Wortman J."/>
            <person name="Nusbaum C."/>
            <person name="Birren B."/>
        </authorList>
    </citation>
    <scope>NUCLEOTIDE SEQUENCE [LARGE SCALE GENOMIC DNA]</scope>
    <source>
        <strain evidence="1 2">CBS 271.37</strain>
    </source>
</reference>
<dbReference type="HOGENOM" id="CLU_2049749_0_0_1"/>
<evidence type="ECO:0000313" key="1">
    <source>
        <dbReference type="EMBL" id="KIW83647.1"/>
    </source>
</evidence>
<name>A0A0D2FAH0_9EURO</name>